<dbReference type="Proteomes" id="UP000073388">
    <property type="component" value="Unassembled WGS sequence"/>
</dbReference>
<dbReference type="EMBL" id="CP025043">
    <property type="protein sequence ID" value="AUA18737.1"/>
    <property type="molecule type" value="Genomic_DNA"/>
</dbReference>
<gene>
    <name evidence="1" type="ORF">CWI26_04130</name>
    <name evidence="2" type="ORF">ERS132461_02138</name>
    <name evidence="3" type="ORF">NOL11_00050</name>
</gene>
<name>A0A0Z8NY28_STRSU</name>
<reference evidence="1 5" key="2">
    <citation type="submission" date="2017-11" db="EMBL/GenBank/DDBJ databases">
        <title>Genome analysis of Streptococcus suis serotype chz stain ah681.</title>
        <authorList>
            <person name="Pan Z."/>
            <person name="Zhang Y."/>
            <person name="Ma J."/>
            <person name="Lu P."/>
            <person name="Zhu Y."/>
            <person name="Zhong X."/>
            <person name="Dong W."/>
            <person name="Lu C."/>
            <person name="Yao H."/>
        </authorList>
    </citation>
    <scope>NUCLEOTIDE SEQUENCE [LARGE SCALE GENOMIC DNA]</scope>
    <source>
        <strain evidence="1 5">AH681</strain>
    </source>
</reference>
<reference evidence="3" key="3">
    <citation type="submission" date="2022-07" db="EMBL/GenBank/DDBJ databases">
        <title>Whole Genome Sequencing of Streptococcus suis.</title>
        <authorList>
            <person name="Dai X."/>
            <person name="Huang J."/>
            <person name="Wang L."/>
        </authorList>
    </citation>
    <scope>NUCLEOTIDE SEQUENCE</scope>
    <source>
        <strain evidence="3">HDJ11</strain>
    </source>
</reference>
<dbReference type="EMBL" id="JANFMI010000001">
    <property type="protein sequence ID" value="MDG4515369.1"/>
    <property type="molecule type" value="Genomic_DNA"/>
</dbReference>
<reference evidence="2 4" key="1">
    <citation type="submission" date="2016-02" db="EMBL/GenBank/DDBJ databases">
        <authorList>
            <consortium name="Pathogen Informatics"/>
        </authorList>
    </citation>
    <scope>NUCLEOTIDE SEQUENCE [LARGE SCALE GENOMIC DNA]</scope>
    <source>
        <strain evidence="2 4">LSS99</strain>
    </source>
</reference>
<evidence type="ECO:0000313" key="4">
    <source>
        <dbReference type="Proteomes" id="UP000073388"/>
    </source>
</evidence>
<sequence length="62" mass="7320">MTRQDLIELMESDAAIGIKDFMAMHDHYVACLITHKQGYDHDQLEYIAAYVKFLENHFMEDL</sequence>
<evidence type="ECO:0000313" key="3">
    <source>
        <dbReference type="EMBL" id="MDG4515369.1"/>
    </source>
</evidence>
<proteinExistence type="predicted"/>
<dbReference type="EMBL" id="FIIX01000078">
    <property type="protein sequence ID" value="CYW35686.1"/>
    <property type="molecule type" value="Genomic_DNA"/>
</dbReference>
<evidence type="ECO:0000313" key="1">
    <source>
        <dbReference type="EMBL" id="AUA18737.1"/>
    </source>
</evidence>
<dbReference type="AlphaFoldDB" id="A0A0Z8NY28"/>
<accession>A0A0Z8NY28</accession>
<dbReference type="Proteomes" id="UP001152877">
    <property type="component" value="Unassembled WGS sequence"/>
</dbReference>
<protein>
    <submittedName>
        <fullName evidence="2">Uncharacterized protein</fullName>
    </submittedName>
</protein>
<evidence type="ECO:0000313" key="5">
    <source>
        <dbReference type="Proteomes" id="UP000231863"/>
    </source>
</evidence>
<dbReference type="RefSeq" id="WP_024377132.1">
    <property type="nucleotide sequence ID" value="NZ_CEDP01000023.1"/>
</dbReference>
<organism evidence="2 4">
    <name type="scientific">Streptococcus suis</name>
    <dbReference type="NCBI Taxonomy" id="1307"/>
    <lineage>
        <taxon>Bacteria</taxon>
        <taxon>Bacillati</taxon>
        <taxon>Bacillota</taxon>
        <taxon>Bacilli</taxon>
        <taxon>Lactobacillales</taxon>
        <taxon>Streptococcaceae</taxon>
        <taxon>Streptococcus</taxon>
    </lineage>
</organism>
<dbReference type="Proteomes" id="UP000231863">
    <property type="component" value="Chromosome"/>
</dbReference>
<evidence type="ECO:0000313" key="2">
    <source>
        <dbReference type="EMBL" id="CYW35686.1"/>
    </source>
</evidence>